<keyword evidence="12" id="KW-1185">Reference proteome</keyword>
<dbReference type="Gene3D" id="1.20.5.1930">
    <property type="match status" value="1"/>
</dbReference>
<reference evidence="11" key="1">
    <citation type="submission" date="2020-03" db="EMBL/GenBank/DDBJ databases">
        <title>Draft sequencing of Calidifontibacter sp. DB0510.</title>
        <authorList>
            <person name="Kim D.-U."/>
        </authorList>
    </citation>
    <scope>NUCLEOTIDE SEQUENCE</scope>
    <source>
        <strain evidence="11">DB0510</strain>
    </source>
</reference>
<evidence type="ECO:0000256" key="9">
    <source>
        <dbReference type="SAM" id="Phobius"/>
    </source>
</evidence>
<proteinExistence type="predicted"/>
<evidence type="ECO:0000256" key="4">
    <source>
        <dbReference type="ARBA" id="ARBA00022679"/>
    </source>
</evidence>
<dbReference type="Pfam" id="PF07730">
    <property type="entry name" value="HisKA_3"/>
    <property type="match status" value="1"/>
</dbReference>
<evidence type="ECO:0000256" key="2">
    <source>
        <dbReference type="ARBA" id="ARBA00012438"/>
    </source>
</evidence>
<dbReference type="GO" id="GO:0046983">
    <property type="term" value="F:protein dimerization activity"/>
    <property type="evidence" value="ECO:0007669"/>
    <property type="project" value="InterPro"/>
</dbReference>
<keyword evidence="7" id="KW-0067">ATP-binding</keyword>
<evidence type="ECO:0000256" key="5">
    <source>
        <dbReference type="ARBA" id="ARBA00022741"/>
    </source>
</evidence>
<keyword evidence="8" id="KW-0902">Two-component regulatory system</keyword>
<dbReference type="PANTHER" id="PTHR24421:SF10">
    <property type="entry name" value="NITRATE_NITRITE SENSOR PROTEIN NARQ"/>
    <property type="match status" value="1"/>
</dbReference>
<dbReference type="CDD" id="cd16917">
    <property type="entry name" value="HATPase_UhpB-NarQ-NarX-like"/>
    <property type="match status" value="1"/>
</dbReference>
<dbReference type="RefSeq" id="WP_166194024.1">
    <property type="nucleotide sequence ID" value="NZ_JAAOIV010000003.1"/>
</dbReference>
<evidence type="ECO:0000259" key="10">
    <source>
        <dbReference type="Pfam" id="PF07730"/>
    </source>
</evidence>
<keyword evidence="3" id="KW-0597">Phosphoprotein</keyword>
<dbReference type="EMBL" id="JAAOIV010000003">
    <property type="protein sequence ID" value="NHN55081.1"/>
    <property type="molecule type" value="Genomic_DNA"/>
</dbReference>
<feature type="transmembrane region" description="Helical" evidence="9">
    <location>
        <begin position="20"/>
        <end position="38"/>
    </location>
</feature>
<evidence type="ECO:0000256" key="1">
    <source>
        <dbReference type="ARBA" id="ARBA00000085"/>
    </source>
</evidence>
<dbReference type="PANTHER" id="PTHR24421">
    <property type="entry name" value="NITRATE/NITRITE SENSOR PROTEIN NARX-RELATED"/>
    <property type="match status" value="1"/>
</dbReference>
<gene>
    <name evidence="11" type="ORF">G9U51_04675</name>
</gene>
<dbReference type="GO" id="GO:0016020">
    <property type="term" value="C:membrane"/>
    <property type="evidence" value="ECO:0007669"/>
    <property type="project" value="InterPro"/>
</dbReference>
<keyword evidence="9" id="KW-0472">Membrane</keyword>
<evidence type="ECO:0000313" key="11">
    <source>
        <dbReference type="EMBL" id="NHN55081.1"/>
    </source>
</evidence>
<dbReference type="InterPro" id="IPR050482">
    <property type="entry name" value="Sensor_HK_TwoCompSys"/>
</dbReference>
<dbReference type="InterPro" id="IPR011712">
    <property type="entry name" value="Sig_transdc_His_kin_sub3_dim/P"/>
</dbReference>
<keyword evidence="5" id="KW-0547">Nucleotide-binding</keyword>
<feature type="transmembrane region" description="Helical" evidence="9">
    <location>
        <begin position="109"/>
        <end position="126"/>
    </location>
</feature>
<dbReference type="AlphaFoldDB" id="A0A967EDV8"/>
<feature type="domain" description="Signal transduction histidine kinase subgroup 3 dimerisation and phosphoacceptor" evidence="10">
    <location>
        <begin position="190"/>
        <end position="256"/>
    </location>
</feature>
<dbReference type="GO" id="GO:0005524">
    <property type="term" value="F:ATP binding"/>
    <property type="evidence" value="ECO:0007669"/>
    <property type="project" value="UniProtKB-KW"/>
</dbReference>
<name>A0A967EDV8_9MICO</name>
<dbReference type="GO" id="GO:0000155">
    <property type="term" value="F:phosphorelay sensor kinase activity"/>
    <property type="evidence" value="ECO:0007669"/>
    <property type="project" value="InterPro"/>
</dbReference>
<organism evidence="11 12">
    <name type="scientific">Metallococcus carri</name>
    <dbReference type="NCBI Taxonomy" id="1656884"/>
    <lineage>
        <taxon>Bacteria</taxon>
        <taxon>Bacillati</taxon>
        <taxon>Actinomycetota</taxon>
        <taxon>Actinomycetes</taxon>
        <taxon>Micrococcales</taxon>
        <taxon>Dermacoccaceae</taxon>
        <taxon>Metallococcus</taxon>
    </lineage>
</organism>
<evidence type="ECO:0000256" key="8">
    <source>
        <dbReference type="ARBA" id="ARBA00023012"/>
    </source>
</evidence>
<protein>
    <recommendedName>
        <fullName evidence="2">histidine kinase</fullName>
        <ecNumber evidence="2">2.7.13.3</ecNumber>
    </recommendedName>
</protein>
<dbReference type="Gene3D" id="3.30.565.10">
    <property type="entry name" value="Histidine kinase-like ATPase, C-terminal domain"/>
    <property type="match status" value="1"/>
</dbReference>
<feature type="transmembrane region" description="Helical" evidence="9">
    <location>
        <begin position="138"/>
        <end position="159"/>
    </location>
</feature>
<feature type="transmembrane region" description="Helical" evidence="9">
    <location>
        <begin position="50"/>
        <end position="67"/>
    </location>
</feature>
<dbReference type="EC" id="2.7.13.3" evidence="2"/>
<dbReference type="InterPro" id="IPR036890">
    <property type="entry name" value="HATPase_C_sf"/>
</dbReference>
<dbReference type="Proteomes" id="UP000744769">
    <property type="component" value="Unassembled WGS sequence"/>
</dbReference>
<keyword evidence="9" id="KW-0812">Transmembrane</keyword>
<evidence type="ECO:0000256" key="3">
    <source>
        <dbReference type="ARBA" id="ARBA00022553"/>
    </source>
</evidence>
<comment type="caution">
    <text evidence="11">The sequence shown here is derived from an EMBL/GenBank/DDBJ whole genome shotgun (WGS) entry which is preliminary data.</text>
</comment>
<evidence type="ECO:0000256" key="6">
    <source>
        <dbReference type="ARBA" id="ARBA00022777"/>
    </source>
</evidence>
<accession>A0A967EDV8</accession>
<dbReference type="SUPFAM" id="SSF55874">
    <property type="entry name" value="ATPase domain of HSP90 chaperone/DNA topoisomerase II/histidine kinase"/>
    <property type="match status" value="1"/>
</dbReference>
<sequence>MSDVLLPSPPRWRRAWGEVWRVLAAAFFGLSIYAIMGGQPPRGYEDGHPWIFVDLLIGLVCLGLMLLRRRFPLLITLITLALTAFAVTATGAAMVCLISLATHRRARQIILAAVVSVAAGLLFDRVHPTPGDDTAQFIANVVIGVLATGLAIALGVAIGSRRELLASLRERVRIAESEQHARAVQARIGERARIAREMHDVLAHRISLVAMHSGALAYRTDLPPAEVRATSELIRDNAQLALAELREVLGVLRDTELHGIEPPQPSIADLSALVADTPASDGPASLAMDEDLTGLSDSLSRNAFRVVQEALTNRRKHAPGQPIEIVVERDDHAVTIRCTNPMLPGHRSEVPGAGLGLIGLSERLALAGGTLEHETDRGGRFSLRAVLPTEPKEPAG</sequence>
<keyword evidence="9" id="KW-1133">Transmembrane helix</keyword>
<comment type="catalytic activity">
    <reaction evidence="1">
        <text>ATP + protein L-histidine = ADP + protein N-phospho-L-histidine.</text>
        <dbReference type="EC" id="2.7.13.3"/>
    </reaction>
</comment>
<evidence type="ECO:0000313" key="12">
    <source>
        <dbReference type="Proteomes" id="UP000744769"/>
    </source>
</evidence>
<keyword evidence="4" id="KW-0808">Transferase</keyword>
<feature type="transmembrane region" description="Helical" evidence="9">
    <location>
        <begin position="73"/>
        <end position="97"/>
    </location>
</feature>
<keyword evidence="6 11" id="KW-0418">Kinase</keyword>
<evidence type="ECO:0000256" key="7">
    <source>
        <dbReference type="ARBA" id="ARBA00022840"/>
    </source>
</evidence>